<keyword evidence="1" id="KW-0175">Coiled coil</keyword>
<name>A0A517T7J2_9PLAN</name>
<evidence type="ECO:0000256" key="2">
    <source>
        <dbReference type="SAM" id="Phobius"/>
    </source>
</evidence>
<dbReference type="EMBL" id="CP036316">
    <property type="protein sequence ID" value="QDT64342.1"/>
    <property type="molecule type" value="Genomic_DNA"/>
</dbReference>
<evidence type="ECO:0000313" key="3">
    <source>
        <dbReference type="EMBL" id="QDT64342.1"/>
    </source>
</evidence>
<gene>
    <name evidence="3" type="ORF">V22_15760</name>
</gene>
<dbReference type="OrthoDB" id="7408523at2"/>
<keyword evidence="2" id="KW-1133">Transmembrane helix</keyword>
<keyword evidence="4" id="KW-1185">Reference proteome</keyword>
<reference evidence="3 4" key="1">
    <citation type="submission" date="2019-02" db="EMBL/GenBank/DDBJ databases">
        <title>Deep-cultivation of Planctomycetes and their phenomic and genomic characterization uncovers novel biology.</title>
        <authorList>
            <person name="Wiegand S."/>
            <person name="Jogler M."/>
            <person name="Boedeker C."/>
            <person name="Pinto D."/>
            <person name="Vollmers J."/>
            <person name="Rivas-Marin E."/>
            <person name="Kohn T."/>
            <person name="Peeters S.H."/>
            <person name="Heuer A."/>
            <person name="Rast P."/>
            <person name="Oberbeckmann S."/>
            <person name="Bunk B."/>
            <person name="Jeske O."/>
            <person name="Meyerdierks A."/>
            <person name="Storesund J.E."/>
            <person name="Kallscheuer N."/>
            <person name="Luecker S."/>
            <person name="Lage O.M."/>
            <person name="Pohl T."/>
            <person name="Merkel B.J."/>
            <person name="Hornburger P."/>
            <person name="Mueller R.-W."/>
            <person name="Bruemmer F."/>
            <person name="Labrenz M."/>
            <person name="Spormann A.M."/>
            <person name="Op den Camp H."/>
            <person name="Overmann J."/>
            <person name="Amann R."/>
            <person name="Jetten M.S.M."/>
            <person name="Mascher T."/>
            <person name="Medema M.H."/>
            <person name="Devos D.P."/>
            <person name="Kaster A.-K."/>
            <person name="Ovreas L."/>
            <person name="Rohde M."/>
            <person name="Galperin M.Y."/>
            <person name="Jogler C."/>
        </authorList>
    </citation>
    <scope>NUCLEOTIDE SEQUENCE [LARGE SCALE GENOMIC DNA]</scope>
    <source>
        <strain evidence="3 4">V22</strain>
    </source>
</reference>
<evidence type="ECO:0000313" key="4">
    <source>
        <dbReference type="Proteomes" id="UP000319976"/>
    </source>
</evidence>
<accession>A0A517T7J2</accession>
<dbReference type="Proteomes" id="UP000319976">
    <property type="component" value="Chromosome"/>
</dbReference>
<dbReference type="KEGG" id="chya:V22_15760"/>
<feature type="transmembrane region" description="Helical" evidence="2">
    <location>
        <begin position="48"/>
        <end position="67"/>
    </location>
</feature>
<keyword evidence="2" id="KW-0812">Transmembrane</keyword>
<dbReference type="PROSITE" id="PS51257">
    <property type="entry name" value="PROKAR_LIPOPROTEIN"/>
    <property type="match status" value="1"/>
</dbReference>
<protein>
    <submittedName>
        <fullName evidence="3">Uncharacterized protein</fullName>
    </submittedName>
</protein>
<feature type="transmembrane region" description="Helical" evidence="2">
    <location>
        <begin position="12"/>
        <end position="33"/>
    </location>
</feature>
<evidence type="ECO:0000256" key="1">
    <source>
        <dbReference type="SAM" id="Coils"/>
    </source>
</evidence>
<feature type="coiled-coil region" evidence="1">
    <location>
        <begin position="69"/>
        <end position="96"/>
    </location>
</feature>
<sequence>MSSKRESSSSFYLWFGIFATTVISCIPLSLWLGTDFEKPKTLNGVGDFLAGFAAIIGVLWLVLSVLIQKEELSQSLNEFEATANAMRDQVDVARGEFTFNLPPSYSIASDLVEITDSGIHLHLYLHNIEGAGVVGAIEFESDIIGSTVTLHDYAPIYPGETLQVDLDIVNKEETRKILDRKKIFVLKVHSEMQNGRVVKHRIVYFNGIDCGPIIEAVPNTITEHTTPSPIELQLGKSDR</sequence>
<organism evidence="3 4">
    <name type="scientific">Calycomorphotria hydatis</name>
    <dbReference type="NCBI Taxonomy" id="2528027"/>
    <lineage>
        <taxon>Bacteria</taxon>
        <taxon>Pseudomonadati</taxon>
        <taxon>Planctomycetota</taxon>
        <taxon>Planctomycetia</taxon>
        <taxon>Planctomycetales</taxon>
        <taxon>Planctomycetaceae</taxon>
        <taxon>Calycomorphotria</taxon>
    </lineage>
</organism>
<proteinExistence type="predicted"/>
<dbReference type="AlphaFoldDB" id="A0A517T7J2"/>
<keyword evidence="2" id="KW-0472">Membrane</keyword>